<reference evidence="2" key="1">
    <citation type="journal article" date="2014" name="Int. J. Syst. Evol. Microbiol.">
        <title>Complete genome sequence of Corynebacterium casei LMG S-19264T (=DSM 44701T), isolated from a smear-ripened cheese.</title>
        <authorList>
            <consortium name="US DOE Joint Genome Institute (JGI-PGF)"/>
            <person name="Walter F."/>
            <person name="Albersmeier A."/>
            <person name="Kalinowski J."/>
            <person name="Ruckert C."/>
        </authorList>
    </citation>
    <scope>NUCLEOTIDE SEQUENCE</scope>
    <source>
        <strain evidence="2">CCM 8433</strain>
    </source>
</reference>
<dbReference type="Proteomes" id="UP000622610">
    <property type="component" value="Unassembled WGS sequence"/>
</dbReference>
<dbReference type="Gene3D" id="3.30.160.250">
    <property type="match status" value="1"/>
</dbReference>
<protein>
    <submittedName>
        <fullName evidence="2">Antitoxin HicB</fullName>
    </submittedName>
</protein>
<dbReference type="InterPro" id="IPR031807">
    <property type="entry name" value="HicB-like"/>
</dbReference>
<feature type="domain" description="HicB-like antitoxin of toxin-antitoxin system" evidence="1">
    <location>
        <begin position="11"/>
        <end position="102"/>
    </location>
</feature>
<keyword evidence="3" id="KW-1185">Reference proteome</keyword>
<proteinExistence type="predicted"/>
<evidence type="ECO:0000259" key="1">
    <source>
        <dbReference type="Pfam" id="PF15919"/>
    </source>
</evidence>
<organism evidence="2 3">
    <name type="scientific">Enterococcus alcedinis</name>
    <dbReference type="NCBI Taxonomy" id="1274384"/>
    <lineage>
        <taxon>Bacteria</taxon>
        <taxon>Bacillati</taxon>
        <taxon>Bacillota</taxon>
        <taxon>Bacilli</taxon>
        <taxon>Lactobacillales</taxon>
        <taxon>Enterococcaceae</taxon>
        <taxon>Enterococcus</taxon>
    </lineage>
</organism>
<gene>
    <name evidence="2" type="ORF">GCM10011482_05810</name>
</gene>
<dbReference type="EMBL" id="BMDT01000002">
    <property type="protein sequence ID" value="GGI64927.1"/>
    <property type="molecule type" value="Genomic_DNA"/>
</dbReference>
<dbReference type="SUPFAM" id="SSF143100">
    <property type="entry name" value="TTHA1013/TTHA0281-like"/>
    <property type="match status" value="1"/>
</dbReference>
<evidence type="ECO:0000313" key="3">
    <source>
        <dbReference type="Proteomes" id="UP000622610"/>
    </source>
</evidence>
<dbReference type="InterPro" id="IPR035069">
    <property type="entry name" value="TTHA1013/TTHA0281-like"/>
</dbReference>
<dbReference type="Pfam" id="PF15919">
    <property type="entry name" value="HicB_lk_antitox"/>
    <property type="match status" value="1"/>
</dbReference>
<dbReference type="AlphaFoldDB" id="A0A917N5P7"/>
<dbReference type="RefSeq" id="WP_188366773.1">
    <property type="nucleotide sequence ID" value="NZ_BMDT01000002.1"/>
</dbReference>
<reference evidence="2" key="2">
    <citation type="submission" date="2020-09" db="EMBL/GenBank/DDBJ databases">
        <authorList>
            <person name="Sun Q."/>
            <person name="Sedlacek I."/>
        </authorList>
    </citation>
    <scope>NUCLEOTIDE SEQUENCE</scope>
    <source>
        <strain evidence="2">CCM 8433</strain>
    </source>
</reference>
<name>A0A917N5P7_9ENTE</name>
<sequence>MLVYPAIFIEDGSYIVVSFPDIPEAMTQGESIEHAYQMAEEVLGLVLEDKKDFPKASTISTVQNDYPDATIALIGIDLAAYRRKYHSKTVRKNVTVPEWLSDMAESERINFSQTLTEALKLKLGV</sequence>
<comment type="caution">
    <text evidence="2">The sequence shown here is derived from an EMBL/GenBank/DDBJ whole genome shotgun (WGS) entry which is preliminary data.</text>
</comment>
<accession>A0A917N5P7</accession>
<evidence type="ECO:0000313" key="2">
    <source>
        <dbReference type="EMBL" id="GGI64927.1"/>
    </source>
</evidence>